<evidence type="ECO:0000256" key="1">
    <source>
        <dbReference type="SAM" id="MobiDB-lite"/>
    </source>
</evidence>
<dbReference type="Proteomes" id="UP000236290">
    <property type="component" value="Unassembled WGS sequence"/>
</dbReference>
<sequence length="180" mass="20296">MREKLERVVKALQPVIIEAIEWKPVHDTDKEPGKQEEYIPQQQFNLGSIFDAIIGLIAEADETKTASQNPLASAILTRMSTADDHSFKAITGILDQRVKVIKQKIKHQDPDHELQRNRMSTAMEYLLDRAKKPDMTFQQRFLEKVADSTTKLSSTKKSQDTTLDASKESGSAVVVDNSEN</sequence>
<dbReference type="EMBL" id="MTYI01000007">
    <property type="protein sequence ID" value="PNP59469.1"/>
    <property type="molecule type" value="Genomic_DNA"/>
</dbReference>
<protein>
    <submittedName>
        <fullName evidence="2">Uncharacterized protein</fullName>
    </submittedName>
</protein>
<feature type="region of interest" description="Disordered" evidence="1">
    <location>
        <begin position="147"/>
        <end position="180"/>
    </location>
</feature>
<evidence type="ECO:0000313" key="3">
    <source>
        <dbReference type="Proteomes" id="UP000236290"/>
    </source>
</evidence>
<proteinExistence type="predicted"/>
<feature type="compositionally biased region" description="Low complexity" evidence="1">
    <location>
        <begin position="147"/>
        <end position="164"/>
    </location>
</feature>
<evidence type="ECO:0000313" key="2">
    <source>
        <dbReference type="EMBL" id="PNP59469.1"/>
    </source>
</evidence>
<name>A0A2K0UNW5_TRIHA</name>
<reference evidence="2 3" key="1">
    <citation type="submission" date="2017-02" db="EMBL/GenBank/DDBJ databases">
        <title>Genomes of Trichoderma spp. with biocontrol activity.</title>
        <authorList>
            <person name="Gardiner D."/>
            <person name="Kazan K."/>
            <person name="Vos C."/>
            <person name="Harvey P."/>
        </authorList>
    </citation>
    <scope>NUCLEOTIDE SEQUENCE [LARGE SCALE GENOMIC DNA]</scope>
    <source>
        <strain evidence="2 3">Tr1</strain>
    </source>
</reference>
<comment type="caution">
    <text evidence="2">The sequence shown here is derived from an EMBL/GenBank/DDBJ whole genome shotgun (WGS) entry which is preliminary data.</text>
</comment>
<organism evidence="2 3">
    <name type="scientific">Trichoderma harzianum</name>
    <name type="common">Hypocrea lixii</name>
    <dbReference type="NCBI Taxonomy" id="5544"/>
    <lineage>
        <taxon>Eukaryota</taxon>
        <taxon>Fungi</taxon>
        <taxon>Dikarya</taxon>
        <taxon>Ascomycota</taxon>
        <taxon>Pezizomycotina</taxon>
        <taxon>Sordariomycetes</taxon>
        <taxon>Hypocreomycetidae</taxon>
        <taxon>Hypocreales</taxon>
        <taxon>Hypocreaceae</taxon>
        <taxon>Trichoderma</taxon>
    </lineage>
</organism>
<dbReference type="AlphaFoldDB" id="A0A2K0UNW5"/>
<accession>A0A2K0UNW5</accession>
<gene>
    <name evidence="2" type="ORF">THARTR1_00959</name>
</gene>